<evidence type="ECO:0000256" key="6">
    <source>
        <dbReference type="ARBA" id="ARBA00023049"/>
    </source>
</evidence>
<dbReference type="HOGENOM" id="CLU_001805_4_0_10"/>
<keyword evidence="10" id="KW-1185">Reference proteome</keyword>
<evidence type="ECO:0000256" key="1">
    <source>
        <dbReference type="ARBA" id="ARBA00006040"/>
    </source>
</evidence>
<evidence type="ECO:0000256" key="2">
    <source>
        <dbReference type="ARBA" id="ARBA00022670"/>
    </source>
</evidence>
<dbReference type="GO" id="GO:0006508">
    <property type="term" value="P:proteolysis"/>
    <property type="evidence" value="ECO:0007669"/>
    <property type="project" value="UniProtKB-KW"/>
</dbReference>
<dbReference type="GO" id="GO:0004222">
    <property type="term" value="F:metalloendopeptidase activity"/>
    <property type="evidence" value="ECO:0007669"/>
    <property type="project" value="InterPro"/>
</dbReference>
<dbReference type="OrthoDB" id="9773538at2"/>
<dbReference type="EMBL" id="AMEP01000067">
    <property type="protein sequence ID" value="EKY01588.1"/>
    <property type="molecule type" value="Genomic_DNA"/>
</dbReference>
<comment type="cofactor">
    <cofactor evidence="7">
        <name>Zn(2+)</name>
        <dbReference type="ChEBI" id="CHEBI:29105"/>
    </cofactor>
    <text evidence="7">Binds 1 zinc ion.</text>
</comment>
<dbReference type="InterPro" id="IPR001567">
    <property type="entry name" value="Pept_M3A_M3B_dom"/>
</dbReference>
<sequence length="696" mass="80746">MNENLKDESKKNINPFFEDYNTPHETVPFNLIQTQHYEEAFIEGIKRDNEEIEKLVNDPEEPTFENTIVRVDNENGDHYYDLLNRVSNVFSCMMSAETNDDLDALAQKMSPILTQHANDIRLNKELFERIKYVYEHHRELDAEEQMLLEKTYDSFVRSGALLDEKGKEQLRKLTEEAGMLSLQFSQNLLKENKAFTLHITDDKQLDGLPETAREAASLTAKEQGKEGWMFTLDFPSYSPFMTYSTQRDLRKQLYMARNTECTHDNDTNNLEICKRLINLRRELAQLLGFDTYADYVLKYRMASHVDNVYRLLNDLIKAYKSTAKEEWAEVERLAKKMAGEDFTLEAWDMSFYSHKLQMEKFNLDSEMLRPYFELSKVIDGVFGLAHRLYGITFKENSEIPVYHPDVKAYEVFDKDGSYLAVFYADFFPRKGKQGGAWMTEFQGQWIDRKGNNVRPHVSVVMNFTKPTEEKPALLTLGEVETFLHEFGHSLHGMFANSRFESLSGTNVWWDFVELPSQLMENFAIEKDFLRTFAVHYQTGEPIPDDLIERIVKSRNFMAATGCLRQVSLGLLDMAYYTQQQEFKADIIPFEKEAWKEAIITPQLPNTCMTVQFSHIMAGGYAAGYYSYKWAEVLDADAFSMFKKNGIFDKATAQSFRDNILSRGGTEHPMTLYKRFRGSEPTIDALLERDGIKTAGK</sequence>
<dbReference type="CDD" id="cd06456">
    <property type="entry name" value="M3A_DCP"/>
    <property type="match status" value="1"/>
</dbReference>
<evidence type="ECO:0000256" key="4">
    <source>
        <dbReference type="ARBA" id="ARBA00022801"/>
    </source>
</evidence>
<keyword evidence="2 7" id="KW-0645">Protease</keyword>
<dbReference type="GO" id="GO:0005829">
    <property type="term" value="C:cytosol"/>
    <property type="evidence" value="ECO:0007669"/>
    <property type="project" value="TreeGrafter"/>
</dbReference>
<keyword evidence="3 7" id="KW-0479">Metal-binding</keyword>
<organism evidence="9 10">
    <name type="scientific">Hoylesella saccharolytica F0055</name>
    <dbReference type="NCBI Taxonomy" id="1127699"/>
    <lineage>
        <taxon>Bacteria</taxon>
        <taxon>Pseudomonadati</taxon>
        <taxon>Bacteroidota</taxon>
        <taxon>Bacteroidia</taxon>
        <taxon>Bacteroidales</taxon>
        <taxon>Prevotellaceae</taxon>
        <taxon>Hoylesella</taxon>
    </lineage>
</organism>
<dbReference type="Gene3D" id="3.40.390.10">
    <property type="entry name" value="Collagenase (Catalytic Domain)"/>
    <property type="match status" value="1"/>
</dbReference>
<dbReference type="InterPro" id="IPR024077">
    <property type="entry name" value="Neurolysin/TOP_dom2"/>
</dbReference>
<protein>
    <submittedName>
        <fullName evidence="9">Putative peptidyl-dipeptidase dcp</fullName>
    </submittedName>
</protein>
<evidence type="ECO:0000256" key="3">
    <source>
        <dbReference type="ARBA" id="ARBA00022723"/>
    </source>
</evidence>
<dbReference type="STRING" id="1127699.HMPREF9151_01012"/>
<dbReference type="AlphaFoldDB" id="L1NDY7"/>
<dbReference type="PANTHER" id="PTHR43660:SF1">
    <property type="entry name" value="DIPEPTIDYL CARBOXYPEPTIDASE"/>
    <property type="match status" value="1"/>
</dbReference>
<gene>
    <name evidence="9" type="ORF">HMPREF9151_01012</name>
</gene>
<dbReference type="FunFam" id="3.40.390.10:FF:000009">
    <property type="entry name" value="Oligopeptidase A"/>
    <property type="match status" value="1"/>
</dbReference>
<evidence type="ECO:0000313" key="10">
    <source>
        <dbReference type="Proteomes" id="UP000010433"/>
    </source>
</evidence>
<accession>L1NDY7</accession>
<dbReference type="Proteomes" id="UP000010433">
    <property type="component" value="Unassembled WGS sequence"/>
</dbReference>
<evidence type="ECO:0000256" key="5">
    <source>
        <dbReference type="ARBA" id="ARBA00022833"/>
    </source>
</evidence>
<evidence type="ECO:0000259" key="8">
    <source>
        <dbReference type="Pfam" id="PF01432"/>
    </source>
</evidence>
<dbReference type="RefSeq" id="WP_009162226.1">
    <property type="nucleotide sequence ID" value="NZ_KB290986.1"/>
</dbReference>
<dbReference type="SUPFAM" id="SSF55486">
    <property type="entry name" value="Metalloproteases ('zincins'), catalytic domain"/>
    <property type="match status" value="1"/>
</dbReference>
<dbReference type="Gene3D" id="1.10.1370.40">
    <property type="match status" value="1"/>
</dbReference>
<dbReference type="Gene3D" id="1.10.1370.10">
    <property type="entry name" value="Neurolysin, domain 3"/>
    <property type="match status" value="1"/>
</dbReference>
<proteinExistence type="inferred from homology"/>
<dbReference type="GO" id="GO:0046872">
    <property type="term" value="F:metal ion binding"/>
    <property type="evidence" value="ECO:0007669"/>
    <property type="project" value="UniProtKB-UniRule"/>
</dbReference>
<name>L1NDY7_9BACT</name>
<dbReference type="InterPro" id="IPR024079">
    <property type="entry name" value="MetalloPept_cat_dom_sf"/>
</dbReference>
<keyword evidence="4 7" id="KW-0378">Hydrolase</keyword>
<dbReference type="GO" id="GO:0004180">
    <property type="term" value="F:carboxypeptidase activity"/>
    <property type="evidence" value="ECO:0007669"/>
    <property type="project" value="TreeGrafter"/>
</dbReference>
<feature type="domain" description="Peptidase M3A/M3B catalytic" evidence="8">
    <location>
        <begin position="240"/>
        <end position="688"/>
    </location>
</feature>
<dbReference type="InterPro" id="IPR045090">
    <property type="entry name" value="Pept_M3A_M3B"/>
</dbReference>
<dbReference type="PATRIC" id="fig|1127699.3.peg.937"/>
<dbReference type="Pfam" id="PF01432">
    <property type="entry name" value="Peptidase_M3"/>
    <property type="match status" value="1"/>
</dbReference>
<keyword evidence="6 7" id="KW-0482">Metalloprotease</keyword>
<comment type="similarity">
    <text evidence="1 7">Belongs to the peptidase M3 family.</text>
</comment>
<reference evidence="9 10" key="1">
    <citation type="submission" date="2012-05" db="EMBL/GenBank/DDBJ databases">
        <authorList>
            <person name="Weinstock G."/>
            <person name="Sodergren E."/>
            <person name="Lobos E.A."/>
            <person name="Fulton L."/>
            <person name="Fulton R."/>
            <person name="Courtney L."/>
            <person name="Fronick C."/>
            <person name="O'Laughlin M."/>
            <person name="Godfrey J."/>
            <person name="Wilson R.M."/>
            <person name="Miner T."/>
            <person name="Farmer C."/>
            <person name="Delehaunty K."/>
            <person name="Cordes M."/>
            <person name="Minx P."/>
            <person name="Tomlinson C."/>
            <person name="Chen J."/>
            <person name="Wollam A."/>
            <person name="Pepin K.H."/>
            <person name="Bhonagiri V."/>
            <person name="Zhang X."/>
            <person name="Suruliraj S."/>
            <person name="Warren W."/>
            <person name="Mitreva M."/>
            <person name="Mardis E.R."/>
            <person name="Wilson R.K."/>
        </authorList>
    </citation>
    <scope>NUCLEOTIDE SEQUENCE [LARGE SCALE GENOMIC DNA]</scope>
    <source>
        <strain evidence="9 10">F0055</strain>
    </source>
</reference>
<evidence type="ECO:0000256" key="7">
    <source>
        <dbReference type="RuleBase" id="RU003435"/>
    </source>
</evidence>
<dbReference type="InterPro" id="IPR034005">
    <property type="entry name" value="M3A_DCP"/>
</dbReference>
<keyword evidence="5 7" id="KW-0862">Zinc</keyword>
<evidence type="ECO:0000313" key="9">
    <source>
        <dbReference type="EMBL" id="EKY01588.1"/>
    </source>
</evidence>
<dbReference type="PANTHER" id="PTHR43660">
    <property type="entry name" value="DIPEPTIDYL CARBOXYPEPTIDASE"/>
    <property type="match status" value="1"/>
</dbReference>
<comment type="caution">
    <text evidence="9">The sequence shown here is derived from an EMBL/GenBank/DDBJ whole genome shotgun (WGS) entry which is preliminary data.</text>
</comment>